<evidence type="ECO:0000256" key="2">
    <source>
        <dbReference type="ARBA" id="ARBA00022574"/>
    </source>
</evidence>
<evidence type="ECO:0000313" key="6">
    <source>
        <dbReference type="Proteomes" id="UP000001058"/>
    </source>
</evidence>
<dbReference type="STRING" id="3068.D8TPU7"/>
<dbReference type="GO" id="GO:0043161">
    <property type="term" value="P:proteasome-mediated ubiquitin-dependent protein catabolic process"/>
    <property type="evidence" value="ECO:0007669"/>
    <property type="project" value="TreeGrafter"/>
</dbReference>
<organism evidence="6">
    <name type="scientific">Volvox carteri f. nagariensis</name>
    <dbReference type="NCBI Taxonomy" id="3068"/>
    <lineage>
        <taxon>Eukaryota</taxon>
        <taxon>Viridiplantae</taxon>
        <taxon>Chlorophyta</taxon>
        <taxon>core chlorophytes</taxon>
        <taxon>Chlorophyceae</taxon>
        <taxon>CS clade</taxon>
        <taxon>Chlamydomonadales</taxon>
        <taxon>Volvocaceae</taxon>
        <taxon>Volvox</taxon>
    </lineage>
</organism>
<evidence type="ECO:0000256" key="1">
    <source>
        <dbReference type="ARBA" id="ARBA00022490"/>
    </source>
</evidence>
<dbReference type="PROSITE" id="PS50082">
    <property type="entry name" value="WD_REPEATS_2"/>
    <property type="match status" value="2"/>
</dbReference>
<sequence>MKEFHLRAELRGHDEDVRGVSVCALGVLTGSRDKTAKVWVEDSPAPEAGTSSSGPRGGTAGFSLAQTLVGHTDFVCPVLYAPPGALSDYPQGAIITGSRDKTVRVWDPQTAACLAVLEGHEYQVTALGLLPPSGGEGQAEGGALVSASLDK</sequence>
<protein>
    <submittedName>
        <fullName evidence="5">Uncharacterized protein</fullName>
    </submittedName>
</protein>
<feature type="repeat" description="WD" evidence="4">
    <location>
        <begin position="68"/>
        <end position="116"/>
    </location>
</feature>
<dbReference type="GO" id="GO:0010992">
    <property type="term" value="P:ubiquitin recycling"/>
    <property type="evidence" value="ECO:0007669"/>
    <property type="project" value="TreeGrafter"/>
</dbReference>
<dbReference type="InParanoid" id="D8TPU7"/>
<dbReference type="PANTHER" id="PTHR19849:SF0">
    <property type="entry name" value="PHOSPHOLIPASE A-2-ACTIVATING PROTEIN"/>
    <property type="match status" value="1"/>
</dbReference>
<dbReference type="GO" id="GO:0005737">
    <property type="term" value="C:cytoplasm"/>
    <property type="evidence" value="ECO:0007669"/>
    <property type="project" value="TreeGrafter"/>
</dbReference>
<keyword evidence="3" id="KW-0677">Repeat</keyword>
<proteinExistence type="predicted"/>
<dbReference type="EMBL" id="GL378331">
    <property type="protein sequence ID" value="EFJ50422.1"/>
    <property type="molecule type" value="Genomic_DNA"/>
</dbReference>
<dbReference type="PANTHER" id="PTHR19849">
    <property type="entry name" value="PHOSPHOLIPASE A-2-ACTIVATING PROTEIN"/>
    <property type="match status" value="1"/>
</dbReference>
<keyword evidence="1" id="KW-0963">Cytoplasm</keyword>
<dbReference type="InterPro" id="IPR036322">
    <property type="entry name" value="WD40_repeat_dom_sf"/>
</dbReference>
<dbReference type="SUPFAM" id="SSF50978">
    <property type="entry name" value="WD40 repeat-like"/>
    <property type="match status" value="1"/>
</dbReference>
<dbReference type="Pfam" id="PF00400">
    <property type="entry name" value="WD40"/>
    <property type="match status" value="2"/>
</dbReference>
<dbReference type="GO" id="GO:0005634">
    <property type="term" value="C:nucleus"/>
    <property type="evidence" value="ECO:0007669"/>
    <property type="project" value="TreeGrafter"/>
</dbReference>
<dbReference type="GO" id="GO:0043130">
    <property type="term" value="F:ubiquitin binding"/>
    <property type="evidence" value="ECO:0007669"/>
    <property type="project" value="TreeGrafter"/>
</dbReference>
<dbReference type="AlphaFoldDB" id="D8TPU7"/>
<keyword evidence="6" id="KW-1185">Reference proteome</keyword>
<dbReference type="Gene3D" id="2.130.10.10">
    <property type="entry name" value="YVTN repeat-like/Quinoprotein amine dehydrogenase"/>
    <property type="match status" value="1"/>
</dbReference>
<keyword evidence="2 4" id="KW-0853">WD repeat</keyword>
<dbReference type="eggNOG" id="KOG0266">
    <property type="taxonomic scope" value="Eukaryota"/>
</dbReference>
<accession>D8TPU7</accession>
<evidence type="ECO:0000256" key="4">
    <source>
        <dbReference type="PROSITE-ProRule" id="PRU00221"/>
    </source>
</evidence>
<name>D8TPU7_VOLCA</name>
<dbReference type="InterPro" id="IPR001680">
    <property type="entry name" value="WD40_rpt"/>
</dbReference>
<dbReference type="RefSeq" id="XP_002948547.1">
    <property type="nucleotide sequence ID" value="XM_002948501.1"/>
</dbReference>
<evidence type="ECO:0000256" key="3">
    <source>
        <dbReference type="ARBA" id="ARBA00022737"/>
    </source>
</evidence>
<feature type="repeat" description="WD" evidence="4">
    <location>
        <begin position="10"/>
        <end position="39"/>
    </location>
</feature>
<dbReference type="OrthoDB" id="10265988at2759"/>
<evidence type="ECO:0000313" key="5">
    <source>
        <dbReference type="EMBL" id="EFJ50422.1"/>
    </source>
</evidence>
<dbReference type="KEGG" id="vcn:VOLCADRAFT_88746"/>
<reference evidence="5 6" key="1">
    <citation type="journal article" date="2010" name="Science">
        <title>Genomic analysis of organismal complexity in the multicellular green alga Volvox carteri.</title>
        <authorList>
            <person name="Prochnik S.E."/>
            <person name="Umen J."/>
            <person name="Nedelcu A.M."/>
            <person name="Hallmann A."/>
            <person name="Miller S.M."/>
            <person name="Nishii I."/>
            <person name="Ferris P."/>
            <person name="Kuo A."/>
            <person name="Mitros T."/>
            <person name="Fritz-Laylin L.K."/>
            <person name="Hellsten U."/>
            <person name="Chapman J."/>
            <person name="Simakov O."/>
            <person name="Rensing S.A."/>
            <person name="Terry A."/>
            <person name="Pangilinan J."/>
            <person name="Kapitonov V."/>
            <person name="Jurka J."/>
            <person name="Salamov A."/>
            <person name="Shapiro H."/>
            <person name="Schmutz J."/>
            <person name="Grimwood J."/>
            <person name="Lindquist E."/>
            <person name="Lucas S."/>
            <person name="Grigoriev I.V."/>
            <person name="Schmitt R."/>
            <person name="Kirk D."/>
            <person name="Rokhsar D.S."/>
        </authorList>
    </citation>
    <scope>NUCLEOTIDE SEQUENCE [LARGE SCALE GENOMIC DNA]</scope>
    <source>
        <strain evidence="6">f. Nagariensis / Eve</strain>
    </source>
</reference>
<dbReference type="GeneID" id="9624712"/>
<dbReference type="SMART" id="SM00320">
    <property type="entry name" value="WD40"/>
    <property type="match status" value="2"/>
</dbReference>
<dbReference type="InterPro" id="IPR015943">
    <property type="entry name" value="WD40/YVTN_repeat-like_dom_sf"/>
</dbReference>
<gene>
    <name evidence="5" type="ORF">VOLCADRAFT_88746</name>
</gene>
<dbReference type="Proteomes" id="UP000001058">
    <property type="component" value="Unassembled WGS sequence"/>
</dbReference>